<dbReference type="RefSeq" id="WP_106647319.1">
    <property type="nucleotide sequence ID" value="NZ_BMGO01000001.1"/>
</dbReference>
<dbReference type="EMBL" id="CP025120">
    <property type="protein sequence ID" value="AUD79508.1"/>
    <property type="molecule type" value="Genomic_DNA"/>
</dbReference>
<dbReference type="Proteomes" id="UP000232693">
    <property type="component" value="Chromosome"/>
</dbReference>
<sequence>MHRLKFIIKSIVVVSIILLLTVLASVPYALYSPQSPIVNGITANRILLKNVNILSADFKSILPHHTVVIEDGIITKLPESTPADDNFDLVIDGHGRYLMSGLTDVHTHIYDRSDLLLNLAHGVTQVRVMHGLKLQLALKKEIQSGITIGPDMLVASPAINQRSQYAASEFHTFIESESEGHQLVKAYSEEGYDLIKIYDGLSRENFTAISHASEKFNIPFAGHSPFAVSLDQLLASNIQSIEHIEMLYQAALNYSREQSDLDALILTLKQNPKPVTTTLIVYDELAQAAELKSEYLESKPMEYIPDVIESIFSPGIEHIMQDKNPESWRSKADYLGLMAKQLYAANIPMLLGSDAGANYTINGIGAIQEMQLLKGYGVPAESILISATLNPANALGLSNNGQVAEGYKANLIITDTDPRTDLSTFYELNGLIKDGIYYDKKAILQMKLKAKEHMPSYEFLGWYLINWWQS</sequence>
<protein>
    <submittedName>
        <fullName evidence="1">Uncharacterized protein</fullName>
    </submittedName>
</protein>
<dbReference type="Gene3D" id="3.30.110.90">
    <property type="entry name" value="Amidohydrolase"/>
    <property type="match status" value="1"/>
</dbReference>
<dbReference type="Gene3D" id="2.30.40.10">
    <property type="entry name" value="Urease, subunit C, domain 1"/>
    <property type="match status" value="1"/>
</dbReference>
<dbReference type="Gene3D" id="3.40.50.10910">
    <property type="entry name" value="Amidohydrolase"/>
    <property type="match status" value="1"/>
</dbReference>
<proteinExistence type="predicted"/>
<dbReference type="PANTHER" id="PTHR43135">
    <property type="entry name" value="ALPHA-D-RIBOSE 1-METHYLPHOSPHONATE 5-TRIPHOSPHATE DIPHOSPHATASE"/>
    <property type="match status" value="1"/>
</dbReference>
<dbReference type="InterPro" id="IPR011059">
    <property type="entry name" value="Metal-dep_hydrolase_composite"/>
</dbReference>
<dbReference type="InterPro" id="IPR006680">
    <property type="entry name" value="Amidohydro-rel"/>
</dbReference>
<dbReference type="PANTHER" id="PTHR43135:SF3">
    <property type="entry name" value="ALPHA-D-RIBOSE 1-METHYLPHOSPHONATE 5-TRIPHOSPHATE DIPHOSPHATASE"/>
    <property type="match status" value="1"/>
</dbReference>
<gene>
    <name evidence="1" type="ORF">CW740_09765</name>
</gene>
<evidence type="ECO:0000313" key="2">
    <source>
        <dbReference type="Proteomes" id="UP000232693"/>
    </source>
</evidence>
<dbReference type="InterPro" id="IPR051781">
    <property type="entry name" value="Metallo-dep_Hydrolase"/>
</dbReference>
<dbReference type="KEGG" id="kpd:CW740_09765"/>
<accession>A0A2K9B3L3</accession>
<dbReference type="GO" id="GO:0016810">
    <property type="term" value="F:hydrolase activity, acting on carbon-nitrogen (but not peptide) bonds"/>
    <property type="evidence" value="ECO:0007669"/>
    <property type="project" value="InterPro"/>
</dbReference>
<organism evidence="1 2">
    <name type="scientific">Kangiella profundi</name>
    <dbReference type="NCBI Taxonomy" id="1561924"/>
    <lineage>
        <taxon>Bacteria</taxon>
        <taxon>Pseudomonadati</taxon>
        <taxon>Pseudomonadota</taxon>
        <taxon>Gammaproteobacteria</taxon>
        <taxon>Kangiellales</taxon>
        <taxon>Kangiellaceae</taxon>
        <taxon>Kangiella</taxon>
    </lineage>
</organism>
<name>A0A2K9B3L3_9GAMM</name>
<dbReference type="Gene3D" id="1.20.58.520">
    <property type="entry name" value="Amidohydrolase"/>
    <property type="match status" value="1"/>
</dbReference>
<reference evidence="1 2" key="1">
    <citation type="submission" date="2017-12" db="EMBL/GenBank/DDBJ databases">
        <title>Kangiella profundi FT102 completed genome.</title>
        <authorList>
            <person name="Xu J."/>
            <person name="Wang J."/>
            <person name="Lu Y."/>
        </authorList>
    </citation>
    <scope>NUCLEOTIDE SEQUENCE [LARGE SCALE GENOMIC DNA]</scope>
    <source>
        <strain evidence="1 2">FT102</strain>
    </source>
</reference>
<keyword evidence="2" id="KW-1185">Reference proteome</keyword>
<dbReference type="SUPFAM" id="SSF51556">
    <property type="entry name" value="Metallo-dependent hydrolases"/>
    <property type="match status" value="1"/>
</dbReference>
<evidence type="ECO:0000313" key="1">
    <source>
        <dbReference type="EMBL" id="AUD79508.1"/>
    </source>
</evidence>
<dbReference type="Pfam" id="PF01979">
    <property type="entry name" value="Amidohydro_1"/>
    <property type="match status" value="1"/>
</dbReference>
<dbReference type="SUPFAM" id="SSF51338">
    <property type="entry name" value="Composite domain of metallo-dependent hydrolases"/>
    <property type="match status" value="2"/>
</dbReference>
<dbReference type="InterPro" id="IPR032466">
    <property type="entry name" value="Metal_Hydrolase"/>
</dbReference>
<dbReference type="OrthoDB" id="6190564at2"/>
<dbReference type="AlphaFoldDB" id="A0A2K9B3L3"/>